<reference evidence="2" key="1">
    <citation type="journal article" date="2019" name="Int. J. Syst. Evol. Microbiol.">
        <title>The Global Catalogue of Microorganisms (GCM) 10K type strain sequencing project: providing services to taxonomists for standard genome sequencing and annotation.</title>
        <authorList>
            <consortium name="The Broad Institute Genomics Platform"/>
            <consortium name="The Broad Institute Genome Sequencing Center for Infectious Disease"/>
            <person name="Wu L."/>
            <person name="Ma J."/>
        </authorList>
    </citation>
    <scope>NUCLEOTIDE SEQUENCE [LARGE SCALE GENOMIC DNA]</scope>
    <source>
        <strain evidence="2">NBRC 113072</strain>
    </source>
</reference>
<evidence type="ECO:0000313" key="1">
    <source>
        <dbReference type="EMBL" id="GMA40749.1"/>
    </source>
</evidence>
<proteinExistence type="predicted"/>
<dbReference type="NCBIfam" id="TIGR03083">
    <property type="entry name" value="maleylpyruvate isomerase family mycothiol-dependent enzyme"/>
    <property type="match status" value="1"/>
</dbReference>
<protein>
    <recommendedName>
        <fullName evidence="3">Maleylpyruvate isomerase family mycothiol-dependent enzyme</fullName>
    </recommendedName>
</protein>
<dbReference type="InterPro" id="IPR017517">
    <property type="entry name" value="Maleyloyr_isom"/>
</dbReference>
<dbReference type="Proteomes" id="UP001157126">
    <property type="component" value="Unassembled WGS sequence"/>
</dbReference>
<dbReference type="EMBL" id="BSUO01000001">
    <property type="protein sequence ID" value="GMA40749.1"/>
    <property type="molecule type" value="Genomic_DNA"/>
</dbReference>
<evidence type="ECO:0000313" key="2">
    <source>
        <dbReference type="Proteomes" id="UP001157126"/>
    </source>
</evidence>
<dbReference type="InterPro" id="IPR034660">
    <property type="entry name" value="DinB/YfiT-like"/>
</dbReference>
<evidence type="ECO:0008006" key="3">
    <source>
        <dbReference type="Google" id="ProtNLM"/>
    </source>
</evidence>
<dbReference type="RefSeq" id="WP_284304399.1">
    <property type="nucleotide sequence ID" value="NZ_BSUO01000001.1"/>
</dbReference>
<gene>
    <name evidence="1" type="ORF">GCM10025883_27940</name>
</gene>
<dbReference type="SUPFAM" id="SSF109854">
    <property type="entry name" value="DinB/YfiT-like putative metalloenzymes"/>
    <property type="match status" value="1"/>
</dbReference>
<accession>A0ABQ6IS37</accession>
<sequence>MRDDQLFAWTTANRLLFADTLDDLGEAHADDPTLCAGWDVRTLAGHALQPIRVPSWRFLLTAARHRSMATACDVIAARLADRPLAEIAEELRRTAGDRTKPWYIGAAGPFTDSCIHLRDLADPRGLDVTVPRVHWVAALDIIVSPRGRESFLPAKGHLDGLTWRADDADWRHGDGPVVSGTAEALAMVMSGRPAYLDRVTGEGVPLLQSRFR</sequence>
<comment type="caution">
    <text evidence="1">The sequence shown here is derived from an EMBL/GenBank/DDBJ whole genome shotgun (WGS) entry which is preliminary data.</text>
</comment>
<organism evidence="1 2">
    <name type="scientific">Mobilicoccus caccae</name>
    <dbReference type="NCBI Taxonomy" id="1859295"/>
    <lineage>
        <taxon>Bacteria</taxon>
        <taxon>Bacillati</taxon>
        <taxon>Actinomycetota</taxon>
        <taxon>Actinomycetes</taxon>
        <taxon>Micrococcales</taxon>
        <taxon>Dermatophilaceae</taxon>
        <taxon>Mobilicoccus</taxon>
    </lineage>
</organism>
<keyword evidence="2" id="KW-1185">Reference proteome</keyword>
<name>A0ABQ6IS37_9MICO</name>